<name>A0ABX6TLP7_9SPHI</name>
<dbReference type="Pfam" id="PF12888">
    <property type="entry name" value="Lipid_bd"/>
    <property type="match status" value="1"/>
</dbReference>
<dbReference type="Gene3D" id="2.40.128.220">
    <property type="match status" value="1"/>
</dbReference>
<sequence>MKKYFYILTLFVLSISACKKDEPVGGTAVQDLSGEWWIQIDGTGAYYKISTYNTADNSSTQMWLNLTDLWGNADNTVFGKVNVNLDSKSFSGQSIANAGTYPGGLTFAVTNGKVTPNGTVGPSSKAPTDAIALDVVFSDDEHPGTVYHLKGYHRTKFVGDDH</sequence>
<dbReference type="PROSITE" id="PS51257">
    <property type="entry name" value="PROKAR_LIPOPROTEIN"/>
    <property type="match status" value="1"/>
</dbReference>
<gene>
    <name evidence="1" type="ORF">H9N25_19760</name>
</gene>
<dbReference type="InterPro" id="IPR038668">
    <property type="entry name" value="Lipid-bd_sf"/>
</dbReference>
<evidence type="ECO:0000313" key="1">
    <source>
        <dbReference type="EMBL" id="QNR84120.1"/>
    </source>
</evidence>
<dbReference type="EMBL" id="CP061171">
    <property type="protein sequence ID" value="QNR84120.1"/>
    <property type="molecule type" value="Genomic_DNA"/>
</dbReference>
<evidence type="ECO:0000313" key="2">
    <source>
        <dbReference type="Proteomes" id="UP000516439"/>
    </source>
</evidence>
<dbReference type="Proteomes" id="UP000516439">
    <property type="component" value="Chromosome"/>
</dbReference>
<keyword evidence="2" id="KW-1185">Reference proteome</keyword>
<protein>
    <recommendedName>
        <fullName evidence="3">Lipid-binding hydrolase</fullName>
    </recommendedName>
</protein>
<evidence type="ECO:0008006" key="3">
    <source>
        <dbReference type="Google" id="ProtNLM"/>
    </source>
</evidence>
<dbReference type="RefSeq" id="WP_190326985.1">
    <property type="nucleotide sequence ID" value="NZ_CP061171.1"/>
</dbReference>
<reference evidence="1 2" key="1">
    <citation type="submission" date="2020-09" db="EMBL/GenBank/DDBJ databases">
        <title>Pedobacter sp. SW-16 isolated from soil near Yeocheon.</title>
        <authorList>
            <person name="Im H.S."/>
            <person name="Joung Y."/>
            <person name="Lee S.-S."/>
        </authorList>
    </citation>
    <scope>NUCLEOTIDE SEQUENCE [LARGE SCALE GENOMIC DNA]</scope>
    <source>
        <strain evidence="1 2">SW-16</strain>
    </source>
</reference>
<proteinExistence type="predicted"/>
<accession>A0ABX6TLP7</accession>
<organism evidence="1 2">
    <name type="scientific">Pedobacter riviphilus</name>
    <dbReference type="NCBI Taxonomy" id="2766984"/>
    <lineage>
        <taxon>Bacteria</taxon>
        <taxon>Pseudomonadati</taxon>
        <taxon>Bacteroidota</taxon>
        <taxon>Sphingobacteriia</taxon>
        <taxon>Sphingobacteriales</taxon>
        <taxon>Sphingobacteriaceae</taxon>
        <taxon>Pedobacter</taxon>
    </lineage>
</organism>
<dbReference type="InterPro" id="IPR024404">
    <property type="entry name" value="Lipid-bd_put"/>
</dbReference>